<dbReference type="EMBL" id="JACHJN010000016">
    <property type="protein sequence ID" value="MBB5960485.1"/>
    <property type="molecule type" value="Genomic_DNA"/>
</dbReference>
<dbReference type="AlphaFoldDB" id="A0A841CX23"/>
<accession>A0A841CX23</accession>
<reference evidence="1 2" key="1">
    <citation type="submission" date="2020-08" db="EMBL/GenBank/DDBJ databases">
        <title>Genomic Encyclopedia of Type Strains, Phase III (KMG-III): the genomes of soil and plant-associated and newly described type strains.</title>
        <authorList>
            <person name="Whitman W."/>
        </authorList>
    </citation>
    <scope>NUCLEOTIDE SEQUENCE [LARGE SCALE GENOMIC DNA]</scope>
    <source>
        <strain evidence="1 2">CECT 8640</strain>
    </source>
</reference>
<name>A0A841CX23_9PSEU</name>
<dbReference type="RefSeq" id="WP_184698721.1">
    <property type="nucleotide sequence ID" value="NZ_JACHJN010000016.1"/>
</dbReference>
<proteinExistence type="predicted"/>
<comment type="caution">
    <text evidence="1">The sequence shown here is derived from an EMBL/GenBank/DDBJ whole genome shotgun (WGS) entry which is preliminary data.</text>
</comment>
<dbReference type="Proteomes" id="UP000547510">
    <property type="component" value="Unassembled WGS sequence"/>
</dbReference>
<gene>
    <name evidence="1" type="ORF">FHS29_007109</name>
</gene>
<organism evidence="1 2">
    <name type="scientific">Saccharothrix tamanrassetensis</name>
    <dbReference type="NCBI Taxonomy" id="1051531"/>
    <lineage>
        <taxon>Bacteria</taxon>
        <taxon>Bacillati</taxon>
        <taxon>Actinomycetota</taxon>
        <taxon>Actinomycetes</taxon>
        <taxon>Pseudonocardiales</taxon>
        <taxon>Pseudonocardiaceae</taxon>
        <taxon>Saccharothrix</taxon>
    </lineage>
</organism>
<evidence type="ECO:0000313" key="1">
    <source>
        <dbReference type="EMBL" id="MBB5960485.1"/>
    </source>
</evidence>
<sequence length="66" mass="7257">MAVAAQRRGGQGLSPREALVEHREQVLEDGEGPWLLLEESLAGGLYIDPVVDEHGRREVLLRAVPD</sequence>
<keyword evidence="2" id="KW-1185">Reference proteome</keyword>
<evidence type="ECO:0000313" key="2">
    <source>
        <dbReference type="Proteomes" id="UP000547510"/>
    </source>
</evidence>
<protein>
    <submittedName>
        <fullName evidence="1">Uncharacterized protein</fullName>
    </submittedName>
</protein>